<protein>
    <submittedName>
        <fullName evidence="2">Uncharacterized protein</fullName>
    </submittedName>
</protein>
<organism evidence="2">
    <name type="scientific">Lepeophtheirus salmonis</name>
    <name type="common">Salmon louse</name>
    <name type="synonym">Caligus salmonis</name>
    <dbReference type="NCBI Taxonomy" id="72036"/>
    <lineage>
        <taxon>Eukaryota</taxon>
        <taxon>Metazoa</taxon>
        <taxon>Ecdysozoa</taxon>
        <taxon>Arthropoda</taxon>
        <taxon>Crustacea</taxon>
        <taxon>Multicrustacea</taxon>
        <taxon>Hexanauplia</taxon>
        <taxon>Copepoda</taxon>
        <taxon>Siphonostomatoida</taxon>
        <taxon>Caligidae</taxon>
        <taxon>Lepeophtheirus</taxon>
    </lineage>
</organism>
<dbReference type="AlphaFoldDB" id="A0A0K2T9G4"/>
<keyword evidence="1" id="KW-0732">Signal</keyword>
<feature type="signal peptide" evidence="1">
    <location>
        <begin position="1"/>
        <end position="20"/>
    </location>
</feature>
<reference evidence="2" key="1">
    <citation type="submission" date="2014-05" db="EMBL/GenBank/DDBJ databases">
        <authorList>
            <person name="Chronopoulou M."/>
        </authorList>
    </citation>
    <scope>NUCLEOTIDE SEQUENCE</scope>
    <source>
        <tissue evidence="2">Whole organism</tissue>
    </source>
</reference>
<evidence type="ECO:0000256" key="1">
    <source>
        <dbReference type="SAM" id="SignalP"/>
    </source>
</evidence>
<feature type="chain" id="PRO_5005487564" evidence="1">
    <location>
        <begin position="21"/>
        <end position="56"/>
    </location>
</feature>
<sequence length="56" mass="6072">MLRQISVFHILARMVILCNSFFNPSSPSGAPKLKEKIPSSLSSLSLIGQTLSLLSL</sequence>
<name>A0A0K2T9G4_LEPSM</name>
<dbReference type="EMBL" id="HACA01005373">
    <property type="protein sequence ID" value="CDW22734.1"/>
    <property type="molecule type" value="Transcribed_RNA"/>
</dbReference>
<accession>A0A0K2T9G4</accession>
<evidence type="ECO:0000313" key="2">
    <source>
        <dbReference type="EMBL" id="CDW22734.1"/>
    </source>
</evidence>
<proteinExistence type="predicted"/>